<evidence type="ECO:0000313" key="2">
    <source>
        <dbReference type="EMBL" id="JAD65016.1"/>
    </source>
</evidence>
<reference evidence="2" key="1">
    <citation type="submission" date="2014-09" db="EMBL/GenBank/DDBJ databases">
        <authorList>
            <person name="Magalhaes I.L.F."/>
            <person name="Oliveira U."/>
            <person name="Santos F.R."/>
            <person name="Vidigal T.H.D.A."/>
            <person name="Brescovit A.D."/>
            <person name="Santos A.J."/>
        </authorList>
    </citation>
    <scope>NUCLEOTIDE SEQUENCE</scope>
    <source>
        <tissue evidence="2">Shoot tissue taken approximately 20 cm above the soil surface</tissue>
    </source>
</reference>
<reference evidence="2" key="2">
    <citation type="journal article" date="2015" name="Data Brief">
        <title>Shoot transcriptome of the giant reed, Arundo donax.</title>
        <authorList>
            <person name="Barrero R.A."/>
            <person name="Guerrero F.D."/>
            <person name="Moolhuijzen P."/>
            <person name="Goolsby J.A."/>
            <person name="Tidwell J."/>
            <person name="Bellgard S.E."/>
            <person name="Bellgard M.I."/>
        </authorList>
    </citation>
    <scope>NUCLEOTIDE SEQUENCE</scope>
    <source>
        <tissue evidence="2">Shoot tissue taken approximately 20 cm above the soil surface</tissue>
    </source>
</reference>
<accession>A0A0A9BNS7</accession>
<feature type="region of interest" description="Disordered" evidence="1">
    <location>
        <begin position="1"/>
        <end position="33"/>
    </location>
</feature>
<organism evidence="2">
    <name type="scientific">Arundo donax</name>
    <name type="common">Giant reed</name>
    <name type="synonym">Donax arundinaceus</name>
    <dbReference type="NCBI Taxonomy" id="35708"/>
    <lineage>
        <taxon>Eukaryota</taxon>
        <taxon>Viridiplantae</taxon>
        <taxon>Streptophyta</taxon>
        <taxon>Embryophyta</taxon>
        <taxon>Tracheophyta</taxon>
        <taxon>Spermatophyta</taxon>
        <taxon>Magnoliopsida</taxon>
        <taxon>Liliopsida</taxon>
        <taxon>Poales</taxon>
        <taxon>Poaceae</taxon>
        <taxon>PACMAD clade</taxon>
        <taxon>Arundinoideae</taxon>
        <taxon>Arundineae</taxon>
        <taxon>Arundo</taxon>
    </lineage>
</organism>
<sequence length="33" mass="3737">MYEGNQAVEPLRHGRAPAKGSHILKLVQDQQHK</sequence>
<proteinExistence type="predicted"/>
<dbReference type="EMBL" id="GBRH01232879">
    <property type="protein sequence ID" value="JAD65016.1"/>
    <property type="molecule type" value="Transcribed_RNA"/>
</dbReference>
<name>A0A0A9BNS7_ARUDO</name>
<protein>
    <submittedName>
        <fullName evidence="2">Uncharacterized protein</fullName>
    </submittedName>
</protein>
<dbReference type="AlphaFoldDB" id="A0A0A9BNS7"/>
<evidence type="ECO:0000256" key="1">
    <source>
        <dbReference type="SAM" id="MobiDB-lite"/>
    </source>
</evidence>